<comment type="caution">
    <text evidence="1">The sequence shown here is derived from an EMBL/GenBank/DDBJ whole genome shotgun (WGS) entry which is preliminary data.</text>
</comment>
<proteinExistence type="predicted"/>
<evidence type="ECO:0000313" key="1">
    <source>
        <dbReference type="EMBL" id="EEB21908.1"/>
    </source>
</evidence>
<gene>
    <name evidence="1" type="ORF">BIFCAT_00878</name>
</gene>
<dbReference type="EMBL" id="ABXY01000011">
    <property type="protein sequence ID" value="EEB21908.1"/>
    <property type="molecule type" value="Genomic_DNA"/>
</dbReference>
<reference evidence="1 2" key="2">
    <citation type="submission" date="2008-10" db="EMBL/GenBank/DDBJ databases">
        <authorList>
            <person name="Fulton L."/>
            <person name="Clifton S."/>
            <person name="Fulton B."/>
            <person name="Xu J."/>
            <person name="Minx P."/>
            <person name="Pepin K.H."/>
            <person name="Johnson M."/>
            <person name="Bhonagiri V."/>
            <person name="Nash W.E."/>
            <person name="Mardis E.R."/>
            <person name="Wilson R.K."/>
        </authorList>
    </citation>
    <scope>NUCLEOTIDE SEQUENCE [LARGE SCALE GENOMIC DNA]</scope>
    <source>
        <strain evidence="1 2">DSM 16992</strain>
    </source>
</reference>
<accession>B6XUJ2</accession>
<protein>
    <submittedName>
        <fullName evidence="1">Uncharacterized protein</fullName>
    </submittedName>
</protein>
<name>B6XUJ2_9BIFI</name>
<reference evidence="1 2" key="1">
    <citation type="submission" date="2008-10" db="EMBL/GenBank/DDBJ databases">
        <title>Draft genome sequence of Bifidobacterium catenulatum (DSM 16992).</title>
        <authorList>
            <person name="Sudarsanam P."/>
            <person name="Ley R."/>
            <person name="Guruge J."/>
            <person name="Turnbaugh P.J."/>
            <person name="Mahowald M."/>
            <person name="Liep D."/>
            <person name="Gordon J."/>
        </authorList>
    </citation>
    <scope>NUCLEOTIDE SEQUENCE [LARGE SCALE GENOMIC DNA]</scope>
    <source>
        <strain evidence="1 2">DSM 16992</strain>
    </source>
</reference>
<dbReference type="AlphaFoldDB" id="B6XUJ2"/>
<evidence type="ECO:0000313" key="2">
    <source>
        <dbReference type="Proteomes" id="UP000003882"/>
    </source>
</evidence>
<organism evidence="1 2">
    <name type="scientific">Bifidobacterium catenulatum DSM 16992 = JCM 1194 = LMG 11043</name>
    <dbReference type="NCBI Taxonomy" id="566552"/>
    <lineage>
        <taxon>Bacteria</taxon>
        <taxon>Bacillati</taxon>
        <taxon>Actinomycetota</taxon>
        <taxon>Actinomycetes</taxon>
        <taxon>Bifidobacteriales</taxon>
        <taxon>Bifidobacteriaceae</taxon>
        <taxon>Bifidobacterium</taxon>
    </lineage>
</organism>
<dbReference type="Proteomes" id="UP000003882">
    <property type="component" value="Unassembled WGS sequence"/>
</dbReference>
<sequence>MVAFVLIAASVCELDVVPCEWVAASADWDDFVDFGAHWVWCLQCLVDWFAADGAHIVCCEDSCSELCAFPAVGFSWVWLVLSAHLIRDVDAELLECAQVIGLVDAESPCGEGVFAVELHGGLLALVRDAFELVSNLLKYVFHCCSFASDWLVPSAGVEPAHTYGRKEEDPKICDRCDLPLIPTKAWTGGLSFTASRVAGLACLPLLVYAHSDVSGRSVSDMPLRQDGVT</sequence>